<keyword evidence="4 8" id="KW-0479">Metal-binding</keyword>
<protein>
    <recommendedName>
        <fullName evidence="8">Protein nucleotidyltransferase YdiU</fullName>
        <ecNumber evidence="8">2.7.7.-</ecNumber>
    </recommendedName>
    <alternativeName>
        <fullName evidence="8">Protein adenylyltransferase YdiU</fullName>
        <ecNumber evidence="8">2.7.7.108</ecNumber>
    </alternativeName>
    <alternativeName>
        <fullName evidence="8">Protein uridylyltransferase YdiU</fullName>
        <ecNumber evidence="8">2.7.7.-</ecNumber>
    </alternativeName>
</protein>
<name>A0A1E3GUG8_9GAMM</name>
<accession>A0A1E3GUG8</accession>
<keyword evidence="5 8" id="KW-0547">Nucleotide-binding</keyword>
<feature type="binding site" evidence="8">
    <location>
        <position position="296"/>
    </location>
    <ligand>
        <name>ATP</name>
        <dbReference type="ChEBI" id="CHEBI:30616"/>
    </ligand>
</feature>
<evidence type="ECO:0000313" key="9">
    <source>
        <dbReference type="EMBL" id="ODN67693.1"/>
    </source>
</evidence>
<feature type="binding site" evidence="8">
    <location>
        <position position="139"/>
    </location>
    <ligand>
        <name>ATP</name>
        <dbReference type="ChEBI" id="CHEBI:30616"/>
    </ligand>
</feature>
<dbReference type="PATRIC" id="fig|291169.3.peg.530"/>
<comment type="catalytic activity">
    <reaction evidence="8">
        <text>L-tyrosyl-[protein] + UTP = O-(5'-uridylyl)-L-tyrosyl-[protein] + diphosphate</text>
        <dbReference type="Rhea" id="RHEA:83887"/>
        <dbReference type="Rhea" id="RHEA-COMP:10136"/>
        <dbReference type="Rhea" id="RHEA-COMP:20238"/>
        <dbReference type="ChEBI" id="CHEBI:33019"/>
        <dbReference type="ChEBI" id="CHEBI:46398"/>
        <dbReference type="ChEBI" id="CHEBI:46858"/>
        <dbReference type="ChEBI" id="CHEBI:90602"/>
    </reaction>
</comment>
<feature type="binding site" evidence="8">
    <location>
        <position position="118"/>
    </location>
    <ligand>
        <name>ATP</name>
        <dbReference type="ChEBI" id="CHEBI:30616"/>
    </ligand>
</feature>
<keyword evidence="3 8" id="KW-0548">Nucleotidyltransferase</keyword>
<evidence type="ECO:0000256" key="2">
    <source>
        <dbReference type="ARBA" id="ARBA00022679"/>
    </source>
</evidence>
<feature type="binding site" evidence="8">
    <location>
        <position position="119"/>
    </location>
    <ligand>
        <name>ATP</name>
        <dbReference type="ChEBI" id="CHEBI:30616"/>
    </ligand>
</feature>
<comment type="similarity">
    <text evidence="1 8">Belongs to the SELO family.</text>
</comment>
<evidence type="ECO:0000256" key="4">
    <source>
        <dbReference type="ARBA" id="ARBA00022723"/>
    </source>
</evidence>
<dbReference type="Pfam" id="PF02696">
    <property type="entry name" value="SelO"/>
    <property type="match status" value="1"/>
</dbReference>
<comment type="caution">
    <text evidence="9">The sequence shown here is derived from an EMBL/GenBank/DDBJ whole genome shotgun (WGS) entry which is preliminary data.</text>
</comment>
<keyword evidence="10" id="KW-1185">Reference proteome</keyword>
<gene>
    <name evidence="8" type="primary">ydiU</name>
    <name evidence="8" type="synonym">selO</name>
    <name evidence="9" type="ORF">A9E74_00523</name>
</gene>
<feature type="binding site" evidence="8">
    <location>
        <position position="209"/>
    </location>
    <ligand>
        <name>ATP</name>
        <dbReference type="ChEBI" id="CHEBI:30616"/>
    </ligand>
</feature>
<dbReference type="GO" id="GO:0005524">
    <property type="term" value="F:ATP binding"/>
    <property type="evidence" value="ECO:0007669"/>
    <property type="project" value="UniProtKB-UniRule"/>
</dbReference>
<comment type="catalytic activity">
    <reaction evidence="8">
        <text>L-seryl-[protein] + ATP = 3-O-(5'-adenylyl)-L-seryl-[protein] + diphosphate</text>
        <dbReference type="Rhea" id="RHEA:58120"/>
        <dbReference type="Rhea" id="RHEA-COMP:9863"/>
        <dbReference type="Rhea" id="RHEA-COMP:15073"/>
        <dbReference type="ChEBI" id="CHEBI:29999"/>
        <dbReference type="ChEBI" id="CHEBI:30616"/>
        <dbReference type="ChEBI" id="CHEBI:33019"/>
        <dbReference type="ChEBI" id="CHEBI:142516"/>
        <dbReference type="EC" id="2.7.7.108"/>
    </reaction>
</comment>
<dbReference type="HAMAP" id="MF_00692">
    <property type="entry name" value="SelO"/>
    <property type="match status" value="1"/>
</dbReference>
<dbReference type="EMBL" id="MCRI01000003">
    <property type="protein sequence ID" value="ODN67693.1"/>
    <property type="molecule type" value="Genomic_DNA"/>
</dbReference>
<keyword evidence="8" id="KW-0464">Manganese</keyword>
<evidence type="ECO:0000256" key="5">
    <source>
        <dbReference type="ARBA" id="ARBA00022741"/>
    </source>
</evidence>
<evidence type="ECO:0000256" key="7">
    <source>
        <dbReference type="ARBA" id="ARBA00022842"/>
    </source>
</evidence>
<feature type="binding site" evidence="8">
    <location>
        <position position="296"/>
    </location>
    <ligand>
        <name>Mg(2+)</name>
        <dbReference type="ChEBI" id="CHEBI:18420"/>
    </ligand>
</feature>
<dbReference type="GO" id="GO:0070733">
    <property type="term" value="F:AMPylase activity"/>
    <property type="evidence" value="ECO:0007669"/>
    <property type="project" value="UniProtKB-EC"/>
</dbReference>
<evidence type="ECO:0000256" key="3">
    <source>
        <dbReference type="ARBA" id="ARBA00022695"/>
    </source>
</evidence>
<proteinExistence type="inferred from homology"/>
<comment type="function">
    <text evidence="8">Nucleotidyltransferase involved in the post-translational modification of proteins. It can catalyze the addition of adenosine monophosphate (AMP) or uridine monophosphate (UMP) to a protein, resulting in modifications known as AMPylation and UMPylation.</text>
</comment>
<dbReference type="GO" id="GO:0000287">
    <property type="term" value="F:magnesium ion binding"/>
    <property type="evidence" value="ECO:0007669"/>
    <property type="project" value="UniProtKB-UniRule"/>
</dbReference>
<feature type="active site" description="Proton acceptor" evidence="8">
    <location>
        <position position="286"/>
    </location>
</feature>
<dbReference type="EC" id="2.7.7.-" evidence="8"/>
<comment type="cofactor">
    <cofactor evidence="8">
        <name>Mg(2+)</name>
        <dbReference type="ChEBI" id="CHEBI:18420"/>
    </cofactor>
    <cofactor evidence="8">
        <name>Mn(2+)</name>
        <dbReference type="ChEBI" id="CHEBI:29035"/>
    </cofactor>
</comment>
<comment type="catalytic activity">
    <reaction evidence="8">
        <text>L-threonyl-[protein] + ATP = 3-O-(5'-adenylyl)-L-threonyl-[protein] + diphosphate</text>
        <dbReference type="Rhea" id="RHEA:54292"/>
        <dbReference type="Rhea" id="RHEA-COMP:11060"/>
        <dbReference type="Rhea" id="RHEA-COMP:13847"/>
        <dbReference type="ChEBI" id="CHEBI:30013"/>
        <dbReference type="ChEBI" id="CHEBI:30616"/>
        <dbReference type="ChEBI" id="CHEBI:33019"/>
        <dbReference type="ChEBI" id="CHEBI:138113"/>
        <dbReference type="EC" id="2.7.7.108"/>
    </reaction>
</comment>
<dbReference type="RefSeq" id="WP_069295092.1">
    <property type="nucleotide sequence ID" value="NZ_MCRI01000003.1"/>
</dbReference>
<evidence type="ECO:0000256" key="6">
    <source>
        <dbReference type="ARBA" id="ARBA00022840"/>
    </source>
</evidence>
<dbReference type="NCBIfam" id="NF000658">
    <property type="entry name" value="PRK00029.1"/>
    <property type="match status" value="1"/>
</dbReference>
<dbReference type="AlphaFoldDB" id="A0A1E3GUG8"/>
<comment type="catalytic activity">
    <reaction evidence="8">
        <text>L-histidyl-[protein] + UTP = N(tele)-(5'-uridylyl)-L-histidyl-[protein] + diphosphate</text>
        <dbReference type="Rhea" id="RHEA:83891"/>
        <dbReference type="Rhea" id="RHEA-COMP:9745"/>
        <dbReference type="Rhea" id="RHEA-COMP:20239"/>
        <dbReference type="ChEBI" id="CHEBI:29979"/>
        <dbReference type="ChEBI" id="CHEBI:33019"/>
        <dbReference type="ChEBI" id="CHEBI:46398"/>
        <dbReference type="ChEBI" id="CHEBI:233474"/>
    </reaction>
</comment>
<keyword evidence="6 8" id="KW-0067">ATP-binding</keyword>
<comment type="catalytic activity">
    <reaction evidence="8">
        <text>L-seryl-[protein] + UTP = O-(5'-uridylyl)-L-seryl-[protein] + diphosphate</text>
        <dbReference type="Rhea" id="RHEA:64604"/>
        <dbReference type="Rhea" id="RHEA-COMP:9863"/>
        <dbReference type="Rhea" id="RHEA-COMP:16635"/>
        <dbReference type="ChEBI" id="CHEBI:29999"/>
        <dbReference type="ChEBI" id="CHEBI:33019"/>
        <dbReference type="ChEBI" id="CHEBI:46398"/>
        <dbReference type="ChEBI" id="CHEBI:156051"/>
    </reaction>
</comment>
<feature type="binding site" evidence="8">
    <location>
        <position position="287"/>
    </location>
    <ligand>
        <name>Mg(2+)</name>
        <dbReference type="ChEBI" id="CHEBI:18420"/>
    </ligand>
</feature>
<dbReference type="EC" id="2.7.7.108" evidence="8"/>
<feature type="binding site" evidence="8">
    <location>
        <position position="152"/>
    </location>
    <ligand>
        <name>ATP</name>
        <dbReference type="ChEBI" id="CHEBI:30616"/>
    </ligand>
</feature>
<evidence type="ECO:0000256" key="1">
    <source>
        <dbReference type="ARBA" id="ARBA00009747"/>
    </source>
</evidence>
<evidence type="ECO:0000313" key="10">
    <source>
        <dbReference type="Proteomes" id="UP000094379"/>
    </source>
</evidence>
<dbReference type="Proteomes" id="UP000094379">
    <property type="component" value="Unassembled WGS sequence"/>
</dbReference>
<dbReference type="GO" id="GO:0030145">
    <property type="term" value="F:manganese ion binding"/>
    <property type="evidence" value="ECO:0007669"/>
    <property type="project" value="UniProtKB-UniRule"/>
</dbReference>
<dbReference type="InterPro" id="IPR003846">
    <property type="entry name" value="SelO"/>
</dbReference>
<feature type="binding site" evidence="8">
    <location>
        <position position="151"/>
    </location>
    <ligand>
        <name>ATP</name>
        <dbReference type="ChEBI" id="CHEBI:30616"/>
    </ligand>
</feature>
<feature type="binding site" evidence="8">
    <location>
        <position position="116"/>
    </location>
    <ligand>
        <name>ATP</name>
        <dbReference type="ChEBI" id="CHEBI:30616"/>
    </ligand>
</feature>
<evidence type="ECO:0000256" key="8">
    <source>
        <dbReference type="HAMAP-Rule" id="MF_00692"/>
    </source>
</evidence>
<dbReference type="PANTHER" id="PTHR32057:SF14">
    <property type="entry name" value="PROTEIN ADENYLYLTRANSFERASE SELO, MITOCHONDRIAL"/>
    <property type="match status" value="1"/>
</dbReference>
<feature type="binding site" evidence="8">
    <location>
        <position position="216"/>
    </location>
    <ligand>
        <name>ATP</name>
        <dbReference type="ChEBI" id="CHEBI:30616"/>
    </ligand>
</feature>
<dbReference type="PANTHER" id="PTHR32057">
    <property type="entry name" value="PROTEIN ADENYLYLTRANSFERASE SELO, MITOCHONDRIAL"/>
    <property type="match status" value="1"/>
</dbReference>
<comment type="catalytic activity">
    <reaction evidence="8">
        <text>L-tyrosyl-[protein] + ATP = O-(5'-adenylyl)-L-tyrosyl-[protein] + diphosphate</text>
        <dbReference type="Rhea" id="RHEA:54288"/>
        <dbReference type="Rhea" id="RHEA-COMP:10136"/>
        <dbReference type="Rhea" id="RHEA-COMP:13846"/>
        <dbReference type="ChEBI" id="CHEBI:30616"/>
        <dbReference type="ChEBI" id="CHEBI:33019"/>
        <dbReference type="ChEBI" id="CHEBI:46858"/>
        <dbReference type="ChEBI" id="CHEBI:83624"/>
        <dbReference type="EC" id="2.7.7.108"/>
    </reaction>
</comment>
<organism evidence="9 10">
    <name type="scientific">Methylophaga muralis</name>
    <dbReference type="NCBI Taxonomy" id="291169"/>
    <lineage>
        <taxon>Bacteria</taxon>
        <taxon>Pseudomonadati</taxon>
        <taxon>Pseudomonadota</taxon>
        <taxon>Gammaproteobacteria</taxon>
        <taxon>Thiotrichales</taxon>
        <taxon>Piscirickettsiaceae</taxon>
        <taxon>Methylophaga</taxon>
    </lineage>
</organism>
<dbReference type="STRING" id="291169.A9E74_00523"/>
<keyword evidence="7 8" id="KW-0460">Magnesium</keyword>
<sequence length="542" mass="61816">MTTKEFNPNDATTTPMTRLQFDNRFVRELPADPDTENVRRQVLGACYTFVNPTPVADPKLVVYSMDLATDLGIRPVDCESRQFTNVFAGNEVLKGMQPHAMCYGGHQFGNWAGQLGDGRAINLGEVQDIHGQLQMLQLKGAGETPYSRSADGLAVLRSSVREFLCSEAMFHLGVPTTRALSLVTTGEGVIRDMFYDGRPQTEPGAIVCRVAPSFLRIGNYELFNSRGDVDNLRLLVDYTIRHHFPHLGEPSKETYLAWFKEVCERTADLVVHWMRIGFVHGVLNTDNTSILGLTIDYGPYGWIDNYDPDWTPNTTDATGKRYRFGQQPQIAQWNLLQLGNAIYPLIDEAEPLQQILTDYVEHYTNKWQQMRADKLGLNEYLGDADHELNQQLQKILLLAETDMTIFYRKLADVSCEENDLSDEDLLAPLMEAFYAPDALSKEDKKDICDWLRRYQLRVQQDGTSDVDRKARMNQVNPKYVLRNYLSQQAIDKAHEGDYSLIHELLEVMHRPYDEQPQYQQYAAKRPDWARDKPGCSMLSCSS</sequence>
<keyword evidence="2 8" id="KW-0808">Transferase</keyword>
<reference evidence="9 10" key="1">
    <citation type="submission" date="2016-07" db="EMBL/GenBank/DDBJ databases">
        <title>Draft Genome Sequence of Methylophaga muralis Bur 1.</title>
        <authorList>
            <person name="Vasilenko O.V."/>
            <person name="Doronina N.V."/>
            <person name="Shmareva M.N."/>
            <person name="Tarlachkov S.V."/>
            <person name="Mustakhimov I."/>
            <person name="Trotsenko Y.A."/>
        </authorList>
    </citation>
    <scope>NUCLEOTIDE SEQUENCE [LARGE SCALE GENOMIC DNA]</scope>
    <source>
        <strain evidence="9 10">Bur 1</strain>
    </source>
</reference>